<sequence length="357" mass="39330">MAEFFTLVSAVMIVITFLLLGRFIIRLGIMEREAIFDYVSHSPREIPSQPMVGVKNPFLLKMKTADQNKSLRTGVIELVLSSIIPCYVTFYWEVSKAVIDTAICEDNKQYGIAFGDCDDDDSDSDVEEPSMSAIPLEHILRGSYKDRSASEFYDAGSNLELLAVPPVNLVHETSTSTSAVTVGSNYELVVTVEMSRWDEQRPQQLSDIVAVIMAVNVSSSPIGNHDCNKLFVVDSEDTTEAQILSSHQSASPVISQSSSSSIPESANFSAASTDLLNAVCVVCRELPVTRAFLPCRHACICGLCSRHLRYCPMCREFIQSYFKVQDEPFIDQGDSDASSELKKLSVSEILRGVFTAS</sequence>
<evidence type="ECO:0000259" key="5">
    <source>
        <dbReference type="PROSITE" id="PS50089"/>
    </source>
</evidence>
<organism evidence="6 7">
    <name type="scientific">Pocillopora damicornis</name>
    <name type="common">Cauliflower coral</name>
    <name type="synonym">Millepora damicornis</name>
    <dbReference type="NCBI Taxonomy" id="46731"/>
    <lineage>
        <taxon>Eukaryota</taxon>
        <taxon>Metazoa</taxon>
        <taxon>Cnidaria</taxon>
        <taxon>Anthozoa</taxon>
        <taxon>Hexacorallia</taxon>
        <taxon>Scleractinia</taxon>
        <taxon>Astrocoeniina</taxon>
        <taxon>Pocilloporidae</taxon>
        <taxon>Pocillopora</taxon>
    </lineage>
</organism>
<dbReference type="InterPro" id="IPR042496">
    <property type="entry name" value="CGRF1"/>
</dbReference>
<protein>
    <recommendedName>
        <fullName evidence="5">RING-type domain-containing protein</fullName>
    </recommendedName>
</protein>
<dbReference type="PANTHER" id="PTHR15379">
    <property type="entry name" value="CELL GROWTH REGULATOR WITH RING FINGER DOMAIN PROTEIN 1"/>
    <property type="match status" value="1"/>
</dbReference>
<dbReference type="Proteomes" id="UP000275408">
    <property type="component" value="Unassembled WGS sequence"/>
</dbReference>
<evidence type="ECO:0000256" key="3">
    <source>
        <dbReference type="PROSITE-ProRule" id="PRU00175"/>
    </source>
</evidence>
<comment type="caution">
    <text evidence="6">The sequence shown here is derived from an EMBL/GenBank/DDBJ whole genome shotgun (WGS) entry which is preliminary data.</text>
</comment>
<dbReference type="InterPro" id="IPR013083">
    <property type="entry name" value="Znf_RING/FYVE/PHD"/>
</dbReference>
<evidence type="ECO:0000256" key="1">
    <source>
        <dbReference type="ARBA" id="ARBA00022771"/>
    </source>
</evidence>
<dbReference type="PROSITE" id="PS50089">
    <property type="entry name" value="ZF_RING_2"/>
    <property type="match status" value="1"/>
</dbReference>
<dbReference type="SUPFAM" id="SSF57850">
    <property type="entry name" value="RING/U-box"/>
    <property type="match status" value="1"/>
</dbReference>
<feature type="transmembrane region" description="Helical" evidence="4">
    <location>
        <begin position="6"/>
        <end position="25"/>
    </location>
</feature>
<accession>A0A3M6THU7</accession>
<evidence type="ECO:0000256" key="2">
    <source>
        <dbReference type="ARBA" id="ARBA00022833"/>
    </source>
</evidence>
<keyword evidence="1 3" id="KW-0863">Zinc-finger</keyword>
<dbReference type="Pfam" id="PF13920">
    <property type="entry name" value="zf-C3HC4_3"/>
    <property type="match status" value="1"/>
</dbReference>
<keyword evidence="4" id="KW-0812">Transmembrane</keyword>
<gene>
    <name evidence="6" type="ORF">pdam_00012016</name>
</gene>
<reference evidence="6 7" key="1">
    <citation type="journal article" date="2018" name="Sci. Rep.">
        <title>Comparative analysis of the Pocillopora damicornis genome highlights role of immune system in coral evolution.</title>
        <authorList>
            <person name="Cunning R."/>
            <person name="Bay R.A."/>
            <person name="Gillette P."/>
            <person name="Baker A.C."/>
            <person name="Traylor-Knowles N."/>
        </authorList>
    </citation>
    <scope>NUCLEOTIDE SEQUENCE [LARGE SCALE GENOMIC DNA]</scope>
    <source>
        <strain evidence="6">RSMAS</strain>
        <tissue evidence="6">Whole animal</tissue>
    </source>
</reference>
<evidence type="ECO:0000313" key="7">
    <source>
        <dbReference type="Proteomes" id="UP000275408"/>
    </source>
</evidence>
<dbReference type="PANTHER" id="PTHR15379:SF2">
    <property type="entry name" value="CELL GROWTH REGULATOR WITH RING FINGER DOMAIN PROTEIN 1"/>
    <property type="match status" value="1"/>
</dbReference>
<feature type="domain" description="RING-type" evidence="5">
    <location>
        <begin position="280"/>
        <end position="315"/>
    </location>
</feature>
<dbReference type="OrthoDB" id="10251219at2759"/>
<name>A0A3M6THU7_POCDA</name>
<keyword evidence="4" id="KW-1133">Transmembrane helix</keyword>
<evidence type="ECO:0000256" key="4">
    <source>
        <dbReference type="SAM" id="Phobius"/>
    </source>
</evidence>
<dbReference type="Gene3D" id="3.30.40.10">
    <property type="entry name" value="Zinc/RING finger domain, C3HC4 (zinc finger)"/>
    <property type="match status" value="1"/>
</dbReference>
<keyword evidence="7" id="KW-1185">Reference proteome</keyword>
<dbReference type="GO" id="GO:0030308">
    <property type="term" value="P:negative regulation of cell growth"/>
    <property type="evidence" value="ECO:0007669"/>
    <property type="project" value="TreeGrafter"/>
</dbReference>
<evidence type="ECO:0000313" key="6">
    <source>
        <dbReference type="EMBL" id="RMX40879.1"/>
    </source>
</evidence>
<dbReference type="InterPro" id="IPR001841">
    <property type="entry name" value="Znf_RING"/>
</dbReference>
<keyword evidence="2" id="KW-0862">Zinc</keyword>
<proteinExistence type="predicted"/>
<dbReference type="AlphaFoldDB" id="A0A3M6THU7"/>
<dbReference type="GO" id="GO:0008270">
    <property type="term" value="F:zinc ion binding"/>
    <property type="evidence" value="ECO:0007669"/>
    <property type="project" value="UniProtKB-KW"/>
</dbReference>
<dbReference type="EMBL" id="RCHS01003561">
    <property type="protein sequence ID" value="RMX40879.1"/>
    <property type="molecule type" value="Genomic_DNA"/>
</dbReference>
<keyword evidence="1 3" id="KW-0479">Metal-binding</keyword>
<keyword evidence="4" id="KW-0472">Membrane</keyword>